<feature type="non-terminal residue" evidence="1">
    <location>
        <position position="46"/>
    </location>
</feature>
<organism evidence="1 2">
    <name type="scientific">Racocetra persica</name>
    <dbReference type="NCBI Taxonomy" id="160502"/>
    <lineage>
        <taxon>Eukaryota</taxon>
        <taxon>Fungi</taxon>
        <taxon>Fungi incertae sedis</taxon>
        <taxon>Mucoromycota</taxon>
        <taxon>Glomeromycotina</taxon>
        <taxon>Glomeromycetes</taxon>
        <taxon>Diversisporales</taxon>
        <taxon>Gigasporaceae</taxon>
        <taxon>Racocetra</taxon>
    </lineage>
</organism>
<protein>
    <submittedName>
        <fullName evidence="1">6626_t:CDS:1</fullName>
    </submittedName>
</protein>
<accession>A0ACA9SDH9</accession>
<evidence type="ECO:0000313" key="2">
    <source>
        <dbReference type="Proteomes" id="UP000789920"/>
    </source>
</evidence>
<evidence type="ECO:0000313" key="1">
    <source>
        <dbReference type="EMBL" id="CAG8834812.1"/>
    </source>
</evidence>
<sequence>DNLEKTSIKRKYRICNSKGYNAYTCSGLAKSDNSNDDDLKDDSEET</sequence>
<proteinExistence type="predicted"/>
<keyword evidence="2" id="KW-1185">Reference proteome</keyword>
<reference evidence="1" key="1">
    <citation type="submission" date="2021-06" db="EMBL/GenBank/DDBJ databases">
        <authorList>
            <person name="Kallberg Y."/>
            <person name="Tangrot J."/>
            <person name="Rosling A."/>
        </authorList>
    </citation>
    <scope>NUCLEOTIDE SEQUENCE</scope>
    <source>
        <strain evidence="1">MA461A</strain>
    </source>
</reference>
<feature type="non-terminal residue" evidence="1">
    <location>
        <position position="1"/>
    </location>
</feature>
<comment type="caution">
    <text evidence="1">The sequence shown here is derived from an EMBL/GenBank/DDBJ whole genome shotgun (WGS) entry which is preliminary data.</text>
</comment>
<dbReference type="EMBL" id="CAJVQC010110192">
    <property type="protein sequence ID" value="CAG8834812.1"/>
    <property type="molecule type" value="Genomic_DNA"/>
</dbReference>
<gene>
    <name evidence="1" type="ORF">RPERSI_LOCUS29315</name>
</gene>
<dbReference type="Proteomes" id="UP000789920">
    <property type="component" value="Unassembled WGS sequence"/>
</dbReference>
<name>A0ACA9SDH9_9GLOM</name>